<feature type="region of interest" description="Disordered" evidence="1">
    <location>
        <begin position="138"/>
        <end position="185"/>
    </location>
</feature>
<accession>A0ABU4LYJ0</accession>
<dbReference type="RefSeq" id="WP_013002878.1">
    <property type="nucleotide sequence ID" value="NZ_CP122369.1"/>
</dbReference>
<reference evidence="2 3" key="1">
    <citation type="journal article" date="2023" name="Microb. Genom.">
        <title>Mesoterricola silvestris gen. nov., sp. nov., Mesoterricola sediminis sp. nov., Geothrix oryzae sp. nov., Geothrix edaphica sp. nov., Geothrix rubra sp. nov., and Geothrix limicola sp. nov., six novel members of Acidobacteriota isolated from soils.</title>
        <authorList>
            <person name="Weisberg A.J."/>
            <person name="Pearce E."/>
            <person name="Kramer C.G."/>
            <person name="Chang J.H."/>
            <person name="Clarke C.R."/>
        </authorList>
    </citation>
    <scope>NUCLEOTIDE SEQUENCE [LARGE SCALE GENOMIC DNA]</scope>
    <source>
        <strain evidence="2 3">NB05-1H</strain>
    </source>
</reference>
<evidence type="ECO:0000256" key="1">
    <source>
        <dbReference type="SAM" id="MobiDB-lite"/>
    </source>
</evidence>
<dbReference type="Pfam" id="PF19457">
    <property type="entry name" value="DUF5994"/>
    <property type="match status" value="1"/>
</dbReference>
<name>A0ABU4LYJ0_9ACTN</name>
<evidence type="ECO:0000313" key="3">
    <source>
        <dbReference type="Proteomes" id="UP001272987"/>
    </source>
</evidence>
<evidence type="ECO:0000313" key="2">
    <source>
        <dbReference type="EMBL" id="MDX3020334.1"/>
    </source>
</evidence>
<dbReference type="Proteomes" id="UP001272987">
    <property type="component" value="Unassembled WGS sequence"/>
</dbReference>
<proteinExistence type="predicted"/>
<keyword evidence="3" id="KW-1185">Reference proteome</keyword>
<dbReference type="InterPro" id="IPR046036">
    <property type="entry name" value="DUF5994"/>
</dbReference>
<comment type="caution">
    <text evidence="2">The sequence shown here is derived from an EMBL/GenBank/DDBJ whole genome shotgun (WGS) entry which is preliminary data.</text>
</comment>
<organism evidence="2 3">
    <name type="scientific">Streptomyces acidiscabies</name>
    <dbReference type="NCBI Taxonomy" id="42234"/>
    <lineage>
        <taxon>Bacteria</taxon>
        <taxon>Bacillati</taxon>
        <taxon>Actinomycetota</taxon>
        <taxon>Actinomycetes</taxon>
        <taxon>Kitasatosporales</taxon>
        <taxon>Streptomycetaceae</taxon>
        <taxon>Streptomyces</taxon>
    </lineage>
</organism>
<gene>
    <name evidence="2" type="ORF">PV666_20935</name>
</gene>
<dbReference type="GeneID" id="24309224"/>
<protein>
    <submittedName>
        <fullName evidence="2">DUF5994 family protein</fullName>
    </submittedName>
</protein>
<sequence length="207" mass="21838">MNAITQPAEGTAPGDGHSYRMPLPRLRLTPDFSHGPLDGAWWPRCDALELELPVLVDPLDPGIGTVTRVTVEPAAWPDAPQEVMAPGHVIEVVLTDSAAEAHAITVDCGTVGSWELLVIPTEEPARVATRLLSAAADPANPLSAPRLPALAESGPDGQDTWESEGGAGPGKQPGRLRTTGGPGMHDRMMEPWHRQILCHPGPPPPLA</sequence>
<dbReference type="EMBL" id="JARAWP010000012">
    <property type="protein sequence ID" value="MDX3020334.1"/>
    <property type="molecule type" value="Genomic_DNA"/>
</dbReference>